<accession>D8R9F8</accession>
<dbReference type="GO" id="GO:0006355">
    <property type="term" value="P:regulation of DNA-templated transcription"/>
    <property type="evidence" value="ECO:0000318"/>
    <property type="project" value="GO_Central"/>
</dbReference>
<dbReference type="HOGENOM" id="CLU_011924_0_2_1"/>
<dbReference type="OrthoDB" id="1902659at2759"/>
<dbReference type="InParanoid" id="D8R9F8"/>
<feature type="compositionally biased region" description="Basic and acidic residues" evidence="3">
    <location>
        <begin position="147"/>
        <end position="157"/>
    </location>
</feature>
<dbReference type="PROSITE" id="PS50985">
    <property type="entry name" value="GRAS"/>
    <property type="match status" value="1"/>
</dbReference>
<dbReference type="OMA" id="AFPHAGT"/>
<sequence>MMLGIRGEQEGEALERCFAIDHSSASSDSSYCFYGEESIEHGLDSCFYEEKSPPDELFGEITAAARCEGSTDSNGMERSGSPASDDAFLIAAGSFDRHHSAFDREQGLLRDDGDEQQQWEALVEGVLDCSADAQSESIGGQGYLDAQHQDDDDHRAAENATSDSNKEEKIELVDLLVACAQAISAKSTSLIHCLLARLGELASPHGSTAMERLAAYFTEGLACRLASQRPDLYKPLSLETDPSPGSACSSEAEEESIAAYHILNHVSPIVKFAHFSANDAILEAFQGRKKVHVIDLDVGQGLQWPALFQALANRSEGPPSLVRISGIGPFKDSVQETGDRLAEFAQALGLCFEFHAVVERLEEIRLWMLHVKDGEAVAVNCIGQLHRSLLDRQQIQGVMELIRSTKPEVVAIVEHEAEHNVECFEARFAGSLRYYAAMFDALDSSVVVVDGESSLSARTRVEKTIFAREIRNIVGCEGEDRIERHERFEGWKRMLEEEGFRNRGMSQRAIVQAKLLLEMFLCPEYRIDKLEGKDENGSRECCEGITLGWLDQPLVTVSAWSLIR</sequence>
<dbReference type="EMBL" id="GL377574">
    <property type="protein sequence ID" value="EFJ31149.1"/>
    <property type="molecule type" value="Genomic_DNA"/>
</dbReference>
<keyword evidence="2" id="KW-0804">Transcription</keyword>
<keyword evidence="5" id="KW-1185">Reference proteome</keyword>
<organism evidence="5">
    <name type="scientific">Selaginella moellendorffii</name>
    <name type="common">Spikemoss</name>
    <dbReference type="NCBI Taxonomy" id="88036"/>
    <lineage>
        <taxon>Eukaryota</taxon>
        <taxon>Viridiplantae</taxon>
        <taxon>Streptophyta</taxon>
        <taxon>Embryophyta</taxon>
        <taxon>Tracheophyta</taxon>
        <taxon>Lycopodiopsida</taxon>
        <taxon>Selaginellales</taxon>
        <taxon>Selaginellaceae</taxon>
        <taxon>Selaginella</taxon>
    </lineage>
</organism>
<dbReference type="GO" id="GO:0043565">
    <property type="term" value="F:sequence-specific DNA binding"/>
    <property type="evidence" value="ECO:0000318"/>
    <property type="project" value="GO_Central"/>
</dbReference>
<dbReference type="PANTHER" id="PTHR31636">
    <property type="entry name" value="OSJNBA0084A10.13 PROTEIN-RELATED"/>
    <property type="match status" value="1"/>
</dbReference>
<keyword evidence="1" id="KW-0805">Transcription regulation</keyword>
<proteinExistence type="predicted"/>
<dbReference type="Pfam" id="PF03514">
    <property type="entry name" value="GRAS"/>
    <property type="match status" value="1"/>
</dbReference>
<reference evidence="4 5" key="1">
    <citation type="journal article" date="2011" name="Science">
        <title>The Selaginella genome identifies genetic changes associated with the evolution of vascular plants.</title>
        <authorList>
            <person name="Banks J.A."/>
            <person name="Nishiyama T."/>
            <person name="Hasebe M."/>
            <person name="Bowman J.L."/>
            <person name="Gribskov M."/>
            <person name="dePamphilis C."/>
            <person name="Albert V.A."/>
            <person name="Aono N."/>
            <person name="Aoyama T."/>
            <person name="Ambrose B.A."/>
            <person name="Ashton N.W."/>
            <person name="Axtell M.J."/>
            <person name="Barker E."/>
            <person name="Barker M.S."/>
            <person name="Bennetzen J.L."/>
            <person name="Bonawitz N.D."/>
            <person name="Chapple C."/>
            <person name="Cheng C."/>
            <person name="Correa L.G."/>
            <person name="Dacre M."/>
            <person name="DeBarry J."/>
            <person name="Dreyer I."/>
            <person name="Elias M."/>
            <person name="Engstrom E.M."/>
            <person name="Estelle M."/>
            <person name="Feng L."/>
            <person name="Finet C."/>
            <person name="Floyd S.K."/>
            <person name="Frommer W.B."/>
            <person name="Fujita T."/>
            <person name="Gramzow L."/>
            <person name="Gutensohn M."/>
            <person name="Harholt J."/>
            <person name="Hattori M."/>
            <person name="Heyl A."/>
            <person name="Hirai T."/>
            <person name="Hiwatashi Y."/>
            <person name="Ishikawa M."/>
            <person name="Iwata M."/>
            <person name="Karol K.G."/>
            <person name="Koehler B."/>
            <person name="Kolukisaoglu U."/>
            <person name="Kubo M."/>
            <person name="Kurata T."/>
            <person name="Lalonde S."/>
            <person name="Li K."/>
            <person name="Li Y."/>
            <person name="Litt A."/>
            <person name="Lyons E."/>
            <person name="Manning G."/>
            <person name="Maruyama T."/>
            <person name="Michael T.P."/>
            <person name="Mikami K."/>
            <person name="Miyazaki S."/>
            <person name="Morinaga S."/>
            <person name="Murata T."/>
            <person name="Mueller-Roeber B."/>
            <person name="Nelson D.R."/>
            <person name="Obara M."/>
            <person name="Oguri Y."/>
            <person name="Olmstead R.G."/>
            <person name="Onodera N."/>
            <person name="Petersen B.L."/>
            <person name="Pils B."/>
            <person name="Prigge M."/>
            <person name="Rensing S.A."/>
            <person name="Riano-Pachon D.M."/>
            <person name="Roberts A.W."/>
            <person name="Sato Y."/>
            <person name="Scheller H.V."/>
            <person name="Schulz B."/>
            <person name="Schulz C."/>
            <person name="Shakirov E.V."/>
            <person name="Shibagaki N."/>
            <person name="Shinohara N."/>
            <person name="Shippen D.E."/>
            <person name="Soerensen I."/>
            <person name="Sotooka R."/>
            <person name="Sugimoto N."/>
            <person name="Sugita M."/>
            <person name="Sumikawa N."/>
            <person name="Tanurdzic M."/>
            <person name="Theissen G."/>
            <person name="Ulvskov P."/>
            <person name="Wakazuki S."/>
            <person name="Weng J.K."/>
            <person name="Willats W.W."/>
            <person name="Wipf D."/>
            <person name="Wolf P.G."/>
            <person name="Yang L."/>
            <person name="Zimmer A.D."/>
            <person name="Zhu Q."/>
            <person name="Mitros T."/>
            <person name="Hellsten U."/>
            <person name="Loque D."/>
            <person name="Otillar R."/>
            <person name="Salamov A."/>
            <person name="Schmutz J."/>
            <person name="Shapiro H."/>
            <person name="Lindquist E."/>
            <person name="Lucas S."/>
            <person name="Rokhsar D."/>
            <person name="Grigoriev I.V."/>
        </authorList>
    </citation>
    <scope>NUCLEOTIDE SEQUENCE [LARGE SCALE GENOMIC DNA]</scope>
</reference>
<dbReference type="Gramene" id="EFJ31149">
    <property type="protein sequence ID" value="EFJ31149"/>
    <property type="gene ID" value="SELMODRAFT_449733"/>
</dbReference>
<dbReference type="InterPro" id="IPR005202">
    <property type="entry name" value="TF_GRAS"/>
</dbReference>
<dbReference type="GO" id="GO:0005634">
    <property type="term" value="C:nucleus"/>
    <property type="evidence" value="ECO:0000318"/>
    <property type="project" value="GO_Central"/>
</dbReference>
<evidence type="ECO:0000256" key="1">
    <source>
        <dbReference type="ARBA" id="ARBA00023015"/>
    </source>
</evidence>
<evidence type="ECO:0000256" key="2">
    <source>
        <dbReference type="ARBA" id="ARBA00023163"/>
    </source>
</evidence>
<dbReference type="FunCoup" id="D8R9F8">
    <property type="interactions" value="396"/>
</dbReference>
<dbReference type="AlphaFoldDB" id="D8R9F8"/>
<dbReference type="eggNOG" id="ENOG502QU5D">
    <property type="taxonomic scope" value="Eukaryota"/>
</dbReference>
<name>D8R9F8_SELML</name>
<dbReference type="Proteomes" id="UP000001514">
    <property type="component" value="Unassembled WGS sequence"/>
</dbReference>
<dbReference type="STRING" id="88036.D8R9F8"/>
<gene>
    <name evidence="4" type="ORF">SELMODRAFT_449733</name>
</gene>
<evidence type="ECO:0000313" key="4">
    <source>
        <dbReference type="EMBL" id="EFJ31149.1"/>
    </source>
</evidence>
<feature type="region of interest" description="Disordered" evidence="3">
    <location>
        <begin position="142"/>
        <end position="164"/>
    </location>
</feature>
<dbReference type="KEGG" id="smo:SELMODRAFT_449733"/>
<evidence type="ECO:0000313" key="5">
    <source>
        <dbReference type="Proteomes" id="UP000001514"/>
    </source>
</evidence>
<dbReference type="GO" id="GO:0003700">
    <property type="term" value="F:DNA-binding transcription factor activity"/>
    <property type="evidence" value="ECO:0000318"/>
    <property type="project" value="GO_Central"/>
</dbReference>
<evidence type="ECO:0000256" key="3">
    <source>
        <dbReference type="SAM" id="MobiDB-lite"/>
    </source>
</evidence>
<protein>
    <submittedName>
        <fullName evidence="4">GRAS family protein</fullName>
    </submittedName>
</protein>